<dbReference type="CDD" id="cd00077">
    <property type="entry name" value="HDc"/>
    <property type="match status" value="1"/>
</dbReference>
<feature type="domain" description="HD-GYP" evidence="2">
    <location>
        <begin position="340"/>
        <end position="535"/>
    </location>
</feature>
<dbReference type="Gene3D" id="1.10.3210.10">
    <property type="entry name" value="Hypothetical protein af1432"/>
    <property type="match status" value="1"/>
</dbReference>
<dbReference type="InterPro" id="IPR006674">
    <property type="entry name" value="HD_domain"/>
</dbReference>
<dbReference type="Gene3D" id="3.30.450.40">
    <property type="match status" value="1"/>
</dbReference>
<dbReference type="Pfam" id="PF13487">
    <property type="entry name" value="HD_5"/>
    <property type="match status" value="1"/>
</dbReference>
<comment type="caution">
    <text evidence="3">The sequence shown here is derived from an EMBL/GenBank/DDBJ whole genome shotgun (WGS) entry which is preliminary data.</text>
</comment>
<dbReference type="PANTHER" id="PTHR43155">
    <property type="entry name" value="CYCLIC DI-GMP PHOSPHODIESTERASE PA4108-RELATED"/>
    <property type="match status" value="1"/>
</dbReference>
<dbReference type="PROSITE" id="PS51832">
    <property type="entry name" value="HD_GYP"/>
    <property type="match status" value="1"/>
</dbReference>
<sequence>MDSKQLLTLITGELAKTIDDTLIPQTTISSLGLKLATQLNWRVKSATGAAKNEMSGASFINAVASVTSSFDYVIVPVTIGRSQIRYRVKNCPFKQYQSDSLCSVMKGLVGGLGFLSFGYSKLVTIIGPEQTVRPCTFDLYITPSAEADGKVGLEYSRGMIGLLKGEDEKYISQQRQSRRKLILGLFSNLALSLRDNPSTKRLAQKFIESLSCIPEIRIAALYLREDNAFVLESDYGIPEECRYLIKNVTLDNESMTAADRDNHLLTSAEEFNGERRDIANQTGVRSFASIKIASHDKIVGVLNIGWKSSVPISPEISESLRAACSLLGLSIDNSQMYATLEHACFNSIAVLNELVNVVDHYSNNHSKRVAEISRRIAVEMDLAQDDIDLLYKAALIHDIGKVNVPPHILNKPEQLTDEEFNIVKEHPVTGSKLLSPIASLESIVPAVLYHHERLDGSGYPEGITGDDIPLFARIIAVADTYDAMTAARAYRESISKDTAIDELVKGSDTKFDAVVIGALIAVLNDQQLDEDIFQFDHRLTGEDLAI</sequence>
<dbReference type="SMART" id="SM00471">
    <property type="entry name" value="HDc"/>
    <property type="match status" value="1"/>
</dbReference>
<proteinExistence type="predicted"/>
<dbReference type="EMBL" id="MELI01000104">
    <property type="protein sequence ID" value="OFW32103.1"/>
    <property type="molecule type" value="Genomic_DNA"/>
</dbReference>
<evidence type="ECO:0000313" key="3">
    <source>
        <dbReference type="EMBL" id="OFW32103.1"/>
    </source>
</evidence>
<protein>
    <submittedName>
        <fullName evidence="3">Uncharacterized protein</fullName>
    </submittedName>
</protein>
<name>A0A1F2UNE7_9ACTN</name>
<evidence type="ECO:0000313" key="4">
    <source>
        <dbReference type="Proteomes" id="UP000178086"/>
    </source>
</evidence>
<gene>
    <name evidence="3" type="ORF">A2074_04375</name>
</gene>
<dbReference type="SUPFAM" id="SSF55781">
    <property type="entry name" value="GAF domain-like"/>
    <property type="match status" value="1"/>
</dbReference>
<dbReference type="SUPFAM" id="SSF109604">
    <property type="entry name" value="HD-domain/PDEase-like"/>
    <property type="match status" value="1"/>
</dbReference>
<dbReference type="InterPro" id="IPR037522">
    <property type="entry name" value="HD_GYP_dom"/>
</dbReference>
<reference evidence="3 4" key="1">
    <citation type="journal article" date="2016" name="Nat. Commun.">
        <title>Thousands of microbial genomes shed light on interconnected biogeochemical processes in an aquifer system.</title>
        <authorList>
            <person name="Anantharaman K."/>
            <person name="Brown C.T."/>
            <person name="Hug L.A."/>
            <person name="Sharon I."/>
            <person name="Castelle C.J."/>
            <person name="Probst A.J."/>
            <person name="Thomas B.C."/>
            <person name="Singh A."/>
            <person name="Wilkins M.J."/>
            <person name="Karaoz U."/>
            <person name="Brodie E.L."/>
            <person name="Williams K.H."/>
            <person name="Hubbard S.S."/>
            <person name="Banfield J.F."/>
        </authorList>
    </citation>
    <scope>NUCLEOTIDE SEQUENCE [LARGE SCALE GENOMIC DNA]</scope>
</reference>
<dbReference type="InterPro" id="IPR003607">
    <property type="entry name" value="HD/PDEase_dom"/>
</dbReference>
<dbReference type="PROSITE" id="PS51831">
    <property type="entry name" value="HD"/>
    <property type="match status" value="1"/>
</dbReference>
<feature type="domain" description="HD" evidence="1">
    <location>
        <begin position="362"/>
        <end position="484"/>
    </location>
</feature>
<dbReference type="InterPro" id="IPR029016">
    <property type="entry name" value="GAF-like_dom_sf"/>
</dbReference>
<evidence type="ECO:0000259" key="2">
    <source>
        <dbReference type="PROSITE" id="PS51832"/>
    </source>
</evidence>
<evidence type="ECO:0000259" key="1">
    <source>
        <dbReference type="PROSITE" id="PS51831"/>
    </source>
</evidence>
<organism evidence="3 4">
    <name type="scientific">Candidatus Aquicultor primus</name>
    <dbReference type="NCBI Taxonomy" id="1797195"/>
    <lineage>
        <taxon>Bacteria</taxon>
        <taxon>Bacillati</taxon>
        <taxon>Actinomycetota</taxon>
        <taxon>Candidatus Aquicultoria</taxon>
        <taxon>Candidatus Aquicultorales</taxon>
        <taxon>Candidatus Aquicultoraceae</taxon>
        <taxon>Candidatus Aquicultor</taxon>
    </lineage>
</organism>
<accession>A0A1F2UNE7</accession>
<dbReference type="AlphaFoldDB" id="A0A1F2UNE7"/>
<dbReference type="Proteomes" id="UP000178086">
    <property type="component" value="Unassembled WGS sequence"/>
</dbReference>
<dbReference type="PANTHER" id="PTHR43155:SF2">
    <property type="entry name" value="CYCLIC DI-GMP PHOSPHODIESTERASE PA4108"/>
    <property type="match status" value="1"/>
</dbReference>